<keyword evidence="1" id="KW-0443">Lipid metabolism</keyword>
<organism evidence="3 4">
    <name type="scientific">Ramalina farinacea</name>
    <dbReference type="NCBI Taxonomy" id="258253"/>
    <lineage>
        <taxon>Eukaryota</taxon>
        <taxon>Fungi</taxon>
        <taxon>Dikarya</taxon>
        <taxon>Ascomycota</taxon>
        <taxon>Pezizomycotina</taxon>
        <taxon>Lecanoromycetes</taxon>
        <taxon>OSLEUM clade</taxon>
        <taxon>Lecanoromycetidae</taxon>
        <taxon>Lecanorales</taxon>
        <taxon>Lecanorineae</taxon>
        <taxon>Ramalinaceae</taxon>
        <taxon>Ramalina</taxon>
    </lineage>
</organism>
<evidence type="ECO:0000313" key="4">
    <source>
        <dbReference type="Proteomes" id="UP001161017"/>
    </source>
</evidence>
<dbReference type="GO" id="GO:0102965">
    <property type="term" value="F:alcohol-forming long-chain fatty acyl-CoA reductase activity"/>
    <property type="evidence" value="ECO:0007669"/>
    <property type="project" value="UniProtKB-EC"/>
</dbReference>
<comment type="function">
    <text evidence="1">Catalyzes the reduction of fatty acyl-CoA to fatty alcohols.</text>
</comment>
<dbReference type="SUPFAM" id="SSF51735">
    <property type="entry name" value="NAD(P)-binding Rossmann-fold domains"/>
    <property type="match status" value="1"/>
</dbReference>
<sequence length="363" mass="41312">MIILKGDLNEPRLGLKADEISHLGANVNIYIHLACSINLRRPLVEIAKSIIEPTLELAEIALASTSLERFVYISTAYANSHLHHKGEVDTKVTESIYPLRSGGGDSTDLELKDLNTSGTTPEYGINNFPFPYCYAKHLTERLLLDRFREKQAGDSLLIVRPSIIGPALREPFPYYEIRRSAPATNFLAAVVASLSLRMAFSSRLSDPMRESTLDEVPVDLVVNRILMHTTHRSHGIVHAVAGATGRHTFGTLWQKAMTMRRLPWHPRPVWLDVDWHSPLLHNIGSAWVIVGTSFLFEDERVHEVWDRMGEEERAVFPLFMRDAEEFEQVSMRRGRIRNLFEEWLSRKGFPPVLVNFLISRPTL</sequence>
<dbReference type="InterPro" id="IPR026055">
    <property type="entry name" value="FAR"/>
</dbReference>
<dbReference type="Pfam" id="PF07993">
    <property type="entry name" value="NAD_binding_4"/>
    <property type="match status" value="1"/>
</dbReference>
<dbReference type="EC" id="1.2.1.84" evidence="1"/>
<dbReference type="Gene3D" id="3.40.50.720">
    <property type="entry name" value="NAD(P)-binding Rossmann-like Domain"/>
    <property type="match status" value="1"/>
</dbReference>
<protein>
    <recommendedName>
        <fullName evidence="1">Fatty acyl-CoA reductase</fullName>
        <ecNumber evidence="1">1.2.1.84</ecNumber>
    </recommendedName>
</protein>
<accession>A0AA43QTK0</accession>
<comment type="caution">
    <text evidence="3">The sequence shown here is derived from an EMBL/GenBank/DDBJ whole genome shotgun (WGS) entry which is preliminary data.</text>
</comment>
<comment type="similarity">
    <text evidence="1">Belongs to the fatty acyl-CoA reductase family.</text>
</comment>
<dbReference type="AlphaFoldDB" id="A0AA43QTK0"/>
<keyword evidence="1" id="KW-0521">NADP</keyword>
<feature type="domain" description="Thioester reductase (TE)" evidence="2">
    <location>
        <begin position="2"/>
        <end position="225"/>
    </location>
</feature>
<dbReference type="GO" id="GO:0035336">
    <property type="term" value="P:long-chain fatty-acyl-CoA metabolic process"/>
    <property type="evidence" value="ECO:0007669"/>
    <property type="project" value="TreeGrafter"/>
</dbReference>
<dbReference type="GO" id="GO:0080019">
    <property type="term" value="F:alcohol-forming very long-chain fatty acyl-CoA reductase activity"/>
    <property type="evidence" value="ECO:0007669"/>
    <property type="project" value="InterPro"/>
</dbReference>
<evidence type="ECO:0000259" key="2">
    <source>
        <dbReference type="Pfam" id="PF07993"/>
    </source>
</evidence>
<keyword evidence="4" id="KW-1185">Reference proteome</keyword>
<gene>
    <name evidence="3" type="ORF">OHK93_002166</name>
</gene>
<reference evidence="3" key="1">
    <citation type="journal article" date="2023" name="Genome Biol. Evol.">
        <title>First Whole Genome Sequence and Flow Cytometry Genome Size Data for the Lichen-Forming Fungus Ramalina farinacea (Ascomycota).</title>
        <authorList>
            <person name="Llewellyn T."/>
            <person name="Mian S."/>
            <person name="Hill R."/>
            <person name="Leitch I.J."/>
            <person name="Gaya E."/>
        </authorList>
    </citation>
    <scope>NUCLEOTIDE SEQUENCE</scope>
    <source>
        <strain evidence="3">LIQ254RAFAR</strain>
    </source>
</reference>
<dbReference type="EMBL" id="JAPUFD010000013">
    <property type="protein sequence ID" value="MDI1490961.1"/>
    <property type="molecule type" value="Genomic_DNA"/>
</dbReference>
<dbReference type="PANTHER" id="PTHR11011">
    <property type="entry name" value="MALE STERILITY PROTEIN 2-RELATED"/>
    <property type="match status" value="1"/>
</dbReference>
<name>A0AA43QTK0_9LECA</name>
<keyword evidence="1" id="KW-0444">Lipid biosynthesis</keyword>
<dbReference type="GO" id="GO:0005777">
    <property type="term" value="C:peroxisome"/>
    <property type="evidence" value="ECO:0007669"/>
    <property type="project" value="TreeGrafter"/>
</dbReference>
<proteinExistence type="inferred from homology"/>
<dbReference type="Proteomes" id="UP001161017">
    <property type="component" value="Unassembled WGS sequence"/>
</dbReference>
<dbReference type="PANTHER" id="PTHR11011:SF45">
    <property type="entry name" value="FATTY ACYL-COA REDUCTASE CG8306-RELATED"/>
    <property type="match status" value="1"/>
</dbReference>
<evidence type="ECO:0000256" key="1">
    <source>
        <dbReference type="RuleBase" id="RU363097"/>
    </source>
</evidence>
<evidence type="ECO:0000313" key="3">
    <source>
        <dbReference type="EMBL" id="MDI1490961.1"/>
    </source>
</evidence>
<dbReference type="InterPro" id="IPR013120">
    <property type="entry name" value="FAR_NAD-bd"/>
</dbReference>
<comment type="catalytic activity">
    <reaction evidence="1">
        <text>a long-chain fatty acyl-CoA + 2 NADPH + 2 H(+) = a long-chain primary fatty alcohol + 2 NADP(+) + CoA</text>
        <dbReference type="Rhea" id="RHEA:52716"/>
        <dbReference type="ChEBI" id="CHEBI:15378"/>
        <dbReference type="ChEBI" id="CHEBI:57287"/>
        <dbReference type="ChEBI" id="CHEBI:57783"/>
        <dbReference type="ChEBI" id="CHEBI:58349"/>
        <dbReference type="ChEBI" id="CHEBI:77396"/>
        <dbReference type="ChEBI" id="CHEBI:83139"/>
        <dbReference type="EC" id="1.2.1.84"/>
    </reaction>
</comment>
<keyword evidence="1" id="KW-0560">Oxidoreductase</keyword>
<dbReference type="InterPro" id="IPR036291">
    <property type="entry name" value="NAD(P)-bd_dom_sf"/>
</dbReference>